<dbReference type="Proteomes" id="UP000242793">
    <property type="component" value="Chromosome"/>
</dbReference>
<evidence type="ECO:0000313" key="2">
    <source>
        <dbReference type="Proteomes" id="UP000242793"/>
    </source>
</evidence>
<evidence type="ECO:0000313" key="1">
    <source>
        <dbReference type="EMBL" id="ARC53433.1"/>
    </source>
</evidence>
<sequence length="72" mass="8834">MCKIMLFIGTYPTRIFQYINDIKIFFFLYHITEEYMNVQTGIDHFDRLSYRPRTVTILSYHQYHLVIQLILP</sequence>
<organism evidence="1 2">
    <name type="scientific">Candidatus Riesia pediculischaeffi</name>
    <dbReference type="NCBI Taxonomy" id="428411"/>
    <lineage>
        <taxon>Bacteria</taxon>
        <taxon>Pseudomonadati</taxon>
        <taxon>Pseudomonadota</taxon>
        <taxon>Gammaproteobacteria</taxon>
        <taxon>Enterobacterales</taxon>
        <taxon>Enterobacteriaceae</taxon>
        <taxon>Candidatus Riesia</taxon>
    </lineage>
</organism>
<keyword evidence="2" id="KW-1185">Reference proteome</keyword>
<proteinExistence type="predicted"/>
<dbReference type="EMBL" id="CP012839">
    <property type="protein sequence ID" value="ARC53433.1"/>
    <property type="molecule type" value="Genomic_DNA"/>
</dbReference>
<name>A0A1V0HKT9_9ENTR</name>
<reference evidence="1 2" key="1">
    <citation type="submission" date="2015-10" db="EMBL/GenBank/DDBJ databases">
        <title>Survey of human and primate louse endosymbionts.</title>
        <authorList>
            <person name="Boyd B.M."/>
        </authorList>
    </citation>
    <scope>NUCLEOTIDE SEQUENCE [LARGE SCALE GENOMIC DNA]</scope>
    <source>
        <strain evidence="1 2">PTSK</strain>
    </source>
</reference>
<dbReference type="AlphaFoldDB" id="A0A1V0HKT9"/>
<protein>
    <submittedName>
        <fullName evidence="1">Uncharacterized protein</fullName>
    </submittedName>
</protein>
<accession>A0A1V0HKT9</accession>
<gene>
    <name evidence="1" type="ORF">AOQ87_02100</name>
</gene>
<dbReference type="KEGG" id="rped:AOQ87_02100"/>